<evidence type="ECO:0000256" key="3">
    <source>
        <dbReference type="ARBA" id="ARBA00022598"/>
    </source>
</evidence>
<dbReference type="Proteomes" id="UP000799302">
    <property type="component" value="Unassembled WGS sequence"/>
</dbReference>
<keyword evidence="8" id="KW-1185">Reference proteome</keyword>
<dbReference type="PANTHER" id="PTHR45527:SF3">
    <property type="entry name" value="SIDEROPHORE SYNTHETASE (EUROFUNG)"/>
    <property type="match status" value="1"/>
</dbReference>
<dbReference type="InterPro" id="IPR036736">
    <property type="entry name" value="ACP-like_sf"/>
</dbReference>
<gene>
    <name evidence="7" type="ORF">BT63DRAFT_328947</name>
</gene>
<accession>A0A6A6U471</accession>
<dbReference type="Pfam" id="PF24895">
    <property type="entry name" value="SIDD_N"/>
    <property type="match status" value="1"/>
</dbReference>
<evidence type="ECO:0000256" key="4">
    <source>
        <dbReference type="ARBA" id="ARBA00029454"/>
    </source>
</evidence>
<dbReference type="InterPro" id="IPR009081">
    <property type="entry name" value="PP-bd_ACP"/>
</dbReference>
<comment type="similarity">
    <text evidence="4">Belongs to the NRP synthetase family.</text>
</comment>
<dbReference type="OrthoDB" id="416786at2759"/>
<dbReference type="PANTHER" id="PTHR45527">
    <property type="entry name" value="NONRIBOSOMAL PEPTIDE SYNTHETASE"/>
    <property type="match status" value="1"/>
</dbReference>
<dbReference type="InterPro" id="IPR020806">
    <property type="entry name" value="PKS_PP-bd"/>
</dbReference>
<dbReference type="SMART" id="SM00823">
    <property type="entry name" value="PKS_PP"/>
    <property type="match status" value="2"/>
</dbReference>
<feature type="region of interest" description="Disordered" evidence="5">
    <location>
        <begin position="1410"/>
        <end position="1432"/>
    </location>
</feature>
<evidence type="ECO:0000256" key="5">
    <source>
        <dbReference type="SAM" id="MobiDB-lite"/>
    </source>
</evidence>
<dbReference type="GO" id="GO:0044550">
    <property type="term" value="P:secondary metabolite biosynthetic process"/>
    <property type="evidence" value="ECO:0007669"/>
    <property type="project" value="TreeGrafter"/>
</dbReference>
<dbReference type="InterPro" id="IPR020845">
    <property type="entry name" value="AMP-binding_CS"/>
</dbReference>
<dbReference type="NCBIfam" id="TIGR01733">
    <property type="entry name" value="AA-adenyl-dom"/>
    <property type="match status" value="1"/>
</dbReference>
<name>A0A6A6U471_9PEZI</name>
<evidence type="ECO:0000256" key="2">
    <source>
        <dbReference type="ARBA" id="ARBA00022553"/>
    </source>
</evidence>
<dbReference type="InterPro" id="IPR010071">
    <property type="entry name" value="AA_adenyl_dom"/>
</dbReference>
<dbReference type="InterPro" id="IPR000873">
    <property type="entry name" value="AMP-dep_synth/lig_dom"/>
</dbReference>
<dbReference type="Gene3D" id="3.30.300.30">
    <property type="match status" value="1"/>
</dbReference>
<dbReference type="SUPFAM" id="SSF52777">
    <property type="entry name" value="CoA-dependent acyltransferases"/>
    <property type="match status" value="4"/>
</dbReference>
<dbReference type="PROSITE" id="PS00455">
    <property type="entry name" value="AMP_BINDING"/>
    <property type="match status" value="1"/>
</dbReference>
<dbReference type="InterPro" id="IPR001242">
    <property type="entry name" value="Condensation_dom"/>
</dbReference>
<dbReference type="Gene3D" id="3.30.559.30">
    <property type="entry name" value="Nonribosomal peptide synthetase, condensation domain"/>
    <property type="match status" value="2"/>
</dbReference>
<dbReference type="Gene3D" id="3.40.50.12780">
    <property type="entry name" value="N-terminal domain of ligase-like"/>
    <property type="match status" value="1"/>
</dbReference>
<dbReference type="FunFam" id="3.40.50.12780:FF:000014">
    <property type="entry name" value="Nonribosomal peptide synthetase 1"/>
    <property type="match status" value="1"/>
</dbReference>
<keyword evidence="2" id="KW-0597">Phosphoprotein</keyword>
<keyword evidence="3" id="KW-0436">Ligase</keyword>
<dbReference type="CDD" id="cd19545">
    <property type="entry name" value="FUM14_C_NRPS-like"/>
    <property type="match status" value="1"/>
</dbReference>
<evidence type="ECO:0000259" key="6">
    <source>
        <dbReference type="PROSITE" id="PS50075"/>
    </source>
</evidence>
<dbReference type="SUPFAM" id="SSF56801">
    <property type="entry name" value="Acetyl-CoA synthetase-like"/>
    <property type="match status" value="1"/>
</dbReference>
<dbReference type="PROSITE" id="PS50075">
    <property type="entry name" value="CARRIER"/>
    <property type="match status" value="2"/>
</dbReference>
<feature type="domain" description="Carrier" evidence="6">
    <location>
        <begin position="1428"/>
        <end position="1504"/>
    </location>
</feature>
<dbReference type="InterPro" id="IPR056896">
    <property type="entry name" value="SIDD_N"/>
</dbReference>
<dbReference type="Pfam" id="PF00550">
    <property type="entry name" value="PP-binding"/>
    <property type="match status" value="2"/>
</dbReference>
<reference evidence="7" key="1">
    <citation type="journal article" date="2020" name="Stud. Mycol.">
        <title>101 Dothideomycetes genomes: a test case for predicting lifestyles and emergence of pathogens.</title>
        <authorList>
            <person name="Haridas S."/>
            <person name="Albert R."/>
            <person name="Binder M."/>
            <person name="Bloem J."/>
            <person name="Labutti K."/>
            <person name="Salamov A."/>
            <person name="Andreopoulos B."/>
            <person name="Baker S."/>
            <person name="Barry K."/>
            <person name="Bills G."/>
            <person name="Bluhm B."/>
            <person name="Cannon C."/>
            <person name="Castanera R."/>
            <person name="Culley D."/>
            <person name="Daum C."/>
            <person name="Ezra D."/>
            <person name="Gonzalez J."/>
            <person name="Henrissat B."/>
            <person name="Kuo A."/>
            <person name="Liang C."/>
            <person name="Lipzen A."/>
            <person name="Lutzoni F."/>
            <person name="Magnuson J."/>
            <person name="Mondo S."/>
            <person name="Nolan M."/>
            <person name="Ohm R."/>
            <person name="Pangilinan J."/>
            <person name="Park H.-J."/>
            <person name="Ramirez L."/>
            <person name="Alfaro M."/>
            <person name="Sun H."/>
            <person name="Tritt A."/>
            <person name="Yoshinaga Y."/>
            <person name="Zwiers L.-H."/>
            <person name="Turgeon B."/>
            <person name="Goodwin S."/>
            <person name="Spatafora J."/>
            <person name="Crous P."/>
            <person name="Grigoriev I."/>
        </authorList>
    </citation>
    <scope>NUCLEOTIDE SEQUENCE</scope>
    <source>
        <strain evidence="7">CBS 115976</strain>
    </source>
</reference>
<feature type="domain" description="Carrier" evidence="6">
    <location>
        <begin position="761"/>
        <end position="834"/>
    </location>
</feature>
<dbReference type="FunFam" id="3.30.300.30:FF:000015">
    <property type="entry name" value="Nonribosomal peptide synthase SidD"/>
    <property type="match status" value="1"/>
</dbReference>
<dbReference type="CDD" id="cd05918">
    <property type="entry name" value="A_NRPS_SidN3_like"/>
    <property type="match status" value="1"/>
</dbReference>
<evidence type="ECO:0000313" key="7">
    <source>
        <dbReference type="EMBL" id="KAF2667089.1"/>
    </source>
</evidence>
<sequence length="1948" mass="215067">MTDILQVQFTTQSGFQPFKVDYKLDSGLKDHPACSSDFEHLLLLSWILTVYRYHGDAIPALGWGQGHIENQGHPDNILSRAFIQENLLQDRDIALDRFTNSIRDQLSSTNLSIGTTHRKIRTLSFIDGSLLAAGLEPDDSEAQIRIDCFILEGYLWARSSWNPKSRDEFSANCHIRSLAHILNLLIANQNISIKEATKVQDWELSQLWTWNHRLPANISQCSHELISSQANVSPNALAIDAWDGKFTYTQVQTYSTQLAYMILKLRIKQGAAIPICFSKSRWTVIAVLAVMKAGFTFVLMDPSQPKARLATIAEQVSATTMITSKSLSQLGKDILPDAHVFALSETFFSTEQIVTAGESITTLPNVSPSSILYIIFTSGSTGKPKGVVISHETYTSGAIPRCQTVGYKSDTRVLDFASYAFDVSIDSMLCTLMQGGCLCIPSDEDRLNNLNGLIRNMSITMANLTPSIARILDDDVISQLHSLGLGGEAVSPRDVSLWGKSTRIVIGYGPSECTVGCTINSSADTGKDYVNIGQPTGACLWLADPDDAELLVPIGAVGELLVEGPVVGQGYLNDPEKTAASFIPPPIWLHNSDQSADPRPGPLYRTGDLVRYDPDGSGALIFVGRKDTQVKIRGQRVELGEVEHHIRQYLGPGFDIVAEVVKKNDNSQPALVAFVALSEARTSEPLKIISRPSGFATRAEGLQSHLSHTLPRYMVPSEYILVNLLPLMVSRKIDRKTLRSLIAPRETANGTLANGKSETGIPEEELMRVLWSTVLGVSPTTLNVDSNFFSMGGDSISAMKLVSAARSKGYLLSVAEILASPVLTDMSHKMQSVDDINSTNIPAFSLIPSTWDVGEARTEAAKLCDIDVSEVEDIYPCSPLQEQLIAFSVRSEESFIAQRIFKLPSPSTVEKFIQAWDAVFRDVSALRTRVAQFESHGLMQIVTEGTIIWHRGTDLQNYLEEDHKTKRALGDRLCSFAAISNSHQEYTIVWTIHHSIYDGWSTPLIIDRLKSVYQGLTLPMRPSFKSFIQHISKPSAVQSKNYWLAELTGASGRQFPALPSRNYIPRPDVRLKKTFILQPSSESTISTATILRGAWALISSQLTGADSVIIGETLTGRSISIPEPGEIEGPMITTVPVKISVDPAISCSHYLHNIHTEAITRIPHEHTGLQYIRRLSSDLQLACEIKTGFVIQPFEPASDDEIIPSSNIFLAKGGDPAEEAIEFNSYPLMIACALRSTDIVVHASFDSGLISVKSMERILDKFEIATQQLLGSHDSLIHDVSLMSHADLSQIWSWNAIPPARLDEATNDIVVSTLNSKEESRLSKVVVPWITHLSDNEKLAPIGFVGELHLEGPIKSTNTIQDPSWLIKGHGAISGRSGRLSKTGALARYDNDGSIIIINQGRSIEKAVAQEPDDDQRMHMNEKSTSQAPESEKEAVLRRAWQKVLRLESKDFKPNDSFFQIGGDSIIAMKLVSIVRASGYSLSVADIFRRMHFREMALGLTSLSSEEELPKAKIIPFSLLKLSNSTKFAETKILSLLENHNWDIADALPVSDTQDMDINATIRRPRSSVQYNIFYFDHSIDLARLAKACDDLVDHYEILRTVFVKNEGSYLQVVLQNLEAPREKHETKEDVANYCNKLCKADIESEFALGSSFLRFFFIRGPSKQALVFRISHAQYDGVSLSELVRHINTTYGGAILPQSIPFSRYMHYINGESKQAAQSYWKQKLNGSQMTVLDKLGGSSAAAGTVFLTKACSVPSNPGNFTLATILTVAWAIVLARSQGLHDVVFGAVVNGRSVPLPEIEQVAGPCYGIVPVRVELKNLKSHSSLLLAVQQSRVDDLQHEIIGLKSIRNLCPEWSQDTDFSSIVHHQEVDYFDTMALGDTTAQVDYQIPHSEKPNPWKIVSYVEAGKVVLGIQGEQACSEFVDSKLNELVNVVEMLVYAPETSFRL</sequence>
<dbReference type="Gene3D" id="1.10.1200.10">
    <property type="entry name" value="ACP-like"/>
    <property type="match status" value="2"/>
</dbReference>
<dbReference type="EMBL" id="MU004238">
    <property type="protein sequence ID" value="KAF2667089.1"/>
    <property type="molecule type" value="Genomic_DNA"/>
</dbReference>
<dbReference type="InterPro" id="IPR042099">
    <property type="entry name" value="ANL_N_sf"/>
</dbReference>
<dbReference type="Pfam" id="PF00668">
    <property type="entry name" value="Condensation"/>
    <property type="match status" value="2"/>
</dbReference>
<dbReference type="GO" id="GO:0005737">
    <property type="term" value="C:cytoplasm"/>
    <property type="evidence" value="ECO:0007669"/>
    <property type="project" value="TreeGrafter"/>
</dbReference>
<dbReference type="PROSITE" id="PS00012">
    <property type="entry name" value="PHOSPHOPANTETHEINE"/>
    <property type="match status" value="2"/>
</dbReference>
<dbReference type="InterPro" id="IPR006162">
    <property type="entry name" value="Ppantetheine_attach_site"/>
</dbReference>
<dbReference type="SUPFAM" id="SSF47336">
    <property type="entry name" value="ACP-like"/>
    <property type="match status" value="2"/>
</dbReference>
<dbReference type="GO" id="GO:0031177">
    <property type="term" value="F:phosphopantetheine binding"/>
    <property type="evidence" value="ECO:0007669"/>
    <property type="project" value="InterPro"/>
</dbReference>
<organism evidence="7 8">
    <name type="scientific">Microthyrium microscopicum</name>
    <dbReference type="NCBI Taxonomy" id="703497"/>
    <lineage>
        <taxon>Eukaryota</taxon>
        <taxon>Fungi</taxon>
        <taxon>Dikarya</taxon>
        <taxon>Ascomycota</taxon>
        <taxon>Pezizomycotina</taxon>
        <taxon>Dothideomycetes</taxon>
        <taxon>Dothideomycetes incertae sedis</taxon>
        <taxon>Microthyriales</taxon>
        <taxon>Microthyriaceae</taxon>
        <taxon>Microthyrium</taxon>
    </lineage>
</organism>
<dbReference type="GO" id="GO:0016874">
    <property type="term" value="F:ligase activity"/>
    <property type="evidence" value="ECO:0007669"/>
    <property type="project" value="UniProtKB-KW"/>
</dbReference>
<dbReference type="InterPro" id="IPR023213">
    <property type="entry name" value="CAT-like_dom_sf"/>
</dbReference>
<protein>
    <submittedName>
        <fullName evidence="7">Nonribosomal siderophore peptide synthase Sid2</fullName>
    </submittedName>
</protein>
<dbReference type="Pfam" id="PF00501">
    <property type="entry name" value="AMP-binding"/>
    <property type="match status" value="1"/>
</dbReference>
<evidence type="ECO:0000313" key="8">
    <source>
        <dbReference type="Proteomes" id="UP000799302"/>
    </source>
</evidence>
<evidence type="ECO:0000256" key="1">
    <source>
        <dbReference type="ARBA" id="ARBA00022450"/>
    </source>
</evidence>
<dbReference type="Gene3D" id="3.30.559.10">
    <property type="entry name" value="Chloramphenicol acetyltransferase-like domain"/>
    <property type="match status" value="2"/>
</dbReference>
<dbReference type="InterPro" id="IPR045851">
    <property type="entry name" value="AMP-bd_C_sf"/>
</dbReference>
<keyword evidence="1" id="KW-0596">Phosphopantetheine</keyword>
<dbReference type="FunFam" id="3.30.559.30:FF:000003">
    <property type="entry name" value="Nonribosomal peptide synthase SidD"/>
    <property type="match status" value="1"/>
</dbReference>
<proteinExistence type="inferred from homology"/>
<dbReference type="GO" id="GO:0043041">
    <property type="term" value="P:amino acid activation for nonribosomal peptide biosynthetic process"/>
    <property type="evidence" value="ECO:0007669"/>
    <property type="project" value="TreeGrafter"/>
</dbReference>